<feature type="chain" id="PRO_5009236389" evidence="2">
    <location>
        <begin position="21"/>
        <end position="899"/>
    </location>
</feature>
<dbReference type="AlphaFoldDB" id="A0A1G4K5E2"/>
<accession>A0A1G4K5E2</accession>
<feature type="compositionally biased region" description="Low complexity" evidence="1">
    <location>
        <begin position="543"/>
        <end position="566"/>
    </location>
</feature>
<protein>
    <submittedName>
        <fullName evidence="3">LANO_0F00562g1_1</fullName>
    </submittedName>
</protein>
<dbReference type="OrthoDB" id="4060030at2759"/>
<feature type="region of interest" description="Disordered" evidence="1">
    <location>
        <begin position="543"/>
        <end position="597"/>
    </location>
</feature>
<sequence length="899" mass="94197">MVSLTKAFLSAFCLAGTAFAKYSNASSTSVTAVPKTTPTAFFSTVHLIDSYTGTNVSNDKEHWFMVQAELYVSAEFDGELYLTAPQQLQNFPQGSFDLLQNEISVGSVSYNSSNVFTIKPKLSSEDRSATFNVLATLSDDFKNSISNPETFDFEFQTAPGSIVEKISFVAQDLSASQTNARVDEHNKITYTVNIPLSEYPGAFNFAASFSASEAYEFDTSLTMVQVVVDTDAFNQPTKAINLTAVRDTSDESSINLSLESRISGGKSILITYVTTSILDAIAVDTVATLNYPTLSSYKRDISIMFEDHVVLKTSANLNNFGEEVNVYTGSGFFPTVTAINSTTASSNTVPTNGTSTFFTITSTTNGTGGEVTPVPANGSTTVSVSPSLVSSSLSSNSSVINSSKSAPANGTSIDSVTSASNFSTTLITPAPVKNESVSNNGSYTSNSNGAVLTYTVVTRTSNGQYEVYTSFFPVATLSAQSPASVSKSVSETYYIVNSTVSSTNAIPTQTVFTRVISGEIVVYTSLVPVATLNSSISSQSSLSTSKKVQSTQNSSSTQHSNKSNSSGVQSEELSKHQSQLHVSPTNPSSASNMKPSKTTEYYTSEYITSKVLTTTSNGRVLEYTSWFPVTTVSSTISSLNLFETASSSTPSPSLSASQLSNIRKLTASVVTKTKGGKVSIFTTMVSVGTELTSSTSLSQTFSVAPITSQTNAIGKPHSLTIVVDTAQSTQVSSSSRTGVSAKTSQSVQEQLISTSLSYIGASSFADASASRTTLTSVSKSTALATRISADILQSTQDAVISTSLIPIGASSQYSAAGGQASTAVSLTSNSMSGQSHVSSNQESTGSSSTLSGLADVSLQTQTALSTASSTPFISTFDGAAYRLQSGMMSIVIGVFACLL</sequence>
<dbReference type="EMBL" id="LT598452">
    <property type="protein sequence ID" value="SCU99032.1"/>
    <property type="molecule type" value="Genomic_DNA"/>
</dbReference>
<reference evidence="4" key="1">
    <citation type="submission" date="2016-03" db="EMBL/GenBank/DDBJ databases">
        <authorList>
            <person name="Devillers Hugo."/>
        </authorList>
    </citation>
    <scope>NUCLEOTIDE SEQUENCE [LARGE SCALE GENOMIC DNA]</scope>
</reference>
<evidence type="ECO:0000313" key="3">
    <source>
        <dbReference type="EMBL" id="SCU99032.1"/>
    </source>
</evidence>
<keyword evidence="2" id="KW-0732">Signal</keyword>
<evidence type="ECO:0000256" key="2">
    <source>
        <dbReference type="SAM" id="SignalP"/>
    </source>
</evidence>
<gene>
    <name evidence="3" type="ORF">LANO_0F00562G</name>
</gene>
<feature type="compositionally biased region" description="Polar residues" evidence="1">
    <location>
        <begin position="567"/>
        <end position="595"/>
    </location>
</feature>
<dbReference type="Proteomes" id="UP000189911">
    <property type="component" value="Chromosome F"/>
</dbReference>
<keyword evidence="4" id="KW-1185">Reference proteome</keyword>
<feature type="signal peptide" evidence="2">
    <location>
        <begin position="1"/>
        <end position="20"/>
    </location>
</feature>
<evidence type="ECO:0000256" key="1">
    <source>
        <dbReference type="SAM" id="MobiDB-lite"/>
    </source>
</evidence>
<evidence type="ECO:0000313" key="4">
    <source>
        <dbReference type="Proteomes" id="UP000189911"/>
    </source>
</evidence>
<proteinExistence type="predicted"/>
<organism evidence="3 4">
    <name type="scientific">Lachancea nothofagi CBS 11611</name>
    <dbReference type="NCBI Taxonomy" id="1266666"/>
    <lineage>
        <taxon>Eukaryota</taxon>
        <taxon>Fungi</taxon>
        <taxon>Dikarya</taxon>
        <taxon>Ascomycota</taxon>
        <taxon>Saccharomycotina</taxon>
        <taxon>Saccharomycetes</taxon>
        <taxon>Saccharomycetales</taxon>
        <taxon>Saccharomycetaceae</taxon>
        <taxon>Lachancea</taxon>
    </lineage>
</organism>
<name>A0A1G4K5E2_9SACH</name>